<evidence type="ECO:0000256" key="4">
    <source>
        <dbReference type="ARBA" id="ARBA00023180"/>
    </source>
</evidence>
<dbReference type="PRINTS" id="PR00258">
    <property type="entry name" value="SPERACTRCPTR"/>
</dbReference>
<protein>
    <submittedName>
        <fullName evidence="5">Uncharacterized protein</fullName>
    </submittedName>
</protein>
<dbReference type="InterPro" id="IPR050912">
    <property type="entry name" value="LOX-like_protein"/>
</dbReference>
<evidence type="ECO:0000256" key="2">
    <source>
        <dbReference type="ARBA" id="ARBA00022737"/>
    </source>
</evidence>
<evidence type="ECO:0000256" key="3">
    <source>
        <dbReference type="ARBA" id="ARBA00023157"/>
    </source>
</evidence>
<accession>A0A8U8BS95</accession>
<reference evidence="5" key="3">
    <citation type="submission" date="2025-09" db="UniProtKB">
        <authorList>
            <consortium name="Ensembl"/>
        </authorList>
    </citation>
    <scope>IDENTIFICATION</scope>
</reference>
<dbReference type="Proteomes" id="UP000694382">
    <property type="component" value="Chromosome 6"/>
</dbReference>
<dbReference type="PROSITE" id="PS00420">
    <property type="entry name" value="SRCR_1"/>
    <property type="match status" value="6"/>
</dbReference>
<evidence type="ECO:0000313" key="6">
    <source>
        <dbReference type="Proteomes" id="UP000694382"/>
    </source>
</evidence>
<sequence>MLSWFFLVKRAKKWLFRHISSQNTVPSKGREDFEGTWKGGNATTISLVNGRNRCEGRVEISHSGGQGTVCDDGWDMNDAQVVCRQLGCGAAVSATSGASFGQGSGSIYLDDVNCMGSESSLLKCSHNGWGIHNCGHSEDAGVVCSGTTALTGCMHQCEGRVEIYYRGRSGTVCDDFWDLADAQVVCRQLGCGRAIAALGSAYFGQGSGDIVLDNVRCSGNEVSLLRCNHTGWRIHNCAHYEDASVVCSGTPTFFSPPKSLRLSGGRNGCEGRVELYDGSTWGTVCDDQWDLRDAQVVCQQLGCGQALAALDTAHFGPGSGRIFLDDVQCRGDEPSLQMCQHNGWGVHNCRRVEDASVICAGWGQSLPSSVRLSGGRNGCEGRVELYDGSTWGTVCDDQWDLRDAQVVCQQLGCGQALDAPQNAHFGRGSGRIFLDDVQCRGDEPSLQMCRHNGWGVQNCGHIEDASVICAGVWPSAYHSKCVLGSLGTGANCSLGRMGQDWGQVCSWEVWGYGCRAGVNLSLSLSLCRVSGPGVRLSGGRNGCEGRVELYDGSTWGTVCDDQWDLRDAQVVCQQLGCGQALGAPRNARFGPGSGRIFLDDVQCRGDEPSLQMCQHNGWGVHNCGHVEDASVICAGPGVRLSGGRNGCEGRVELYDGSTWGTVCDDQWDLRDAQVVCQQLGCGQALGAPQNARFGPGTGRIFLDDVQCRGDEPSLQMCRHNGWGMHNCRHMEDASVICAGPILKPAPRPGVRLSGGRNGCEGRVELYDGSTWGTVCDDQWDLHDAQVVCQQLGCGQALGAPQNARFGPGSGRIFLDDVQCHGDEPSLQMCQHNGWGVHNCGHMEDASVICAGPGVRLSGGRNSCEGRVELYDGSTWGTVCDDQWDLRDAQVVCQQLGCGQALGAPQNARFGPGSGRIFLDDVQCRGDEPSLQMCQHNVWGVHNCGHMEDASVICAGGQTI</sequence>
<dbReference type="FunFam" id="3.10.250.10:FF:000006">
    <property type="entry name" value="neurotrypsin isoform X2"/>
    <property type="match status" value="8"/>
</dbReference>
<dbReference type="PROSITE" id="PS50287">
    <property type="entry name" value="SRCR_2"/>
    <property type="match status" value="8"/>
</dbReference>
<dbReference type="PANTHER" id="PTHR45817:SF9">
    <property type="entry name" value="SRCR DOMAIN-CONTAINING PROTEIN"/>
    <property type="match status" value="1"/>
</dbReference>
<dbReference type="InterPro" id="IPR001190">
    <property type="entry name" value="SRCR"/>
</dbReference>
<dbReference type="GO" id="GO:0004720">
    <property type="term" value="F:protein-lysine 6-oxidase activity"/>
    <property type="evidence" value="ECO:0007669"/>
    <property type="project" value="TreeGrafter"/>
</dbReference>
<keyword evidence="6" id="KW-1185">Reference proteome</keyword>
<dbReference type="GO" id="GO:0005615">
    <property type="term" value="C:extracellular space"/>
    <property type="evidence" value="ECO:0007669"/>
    <property type="project" value="TreeGrafter"/>
</dbReference>
<evidence type="ECO:0000256" key="1">
    <source>
        <dbReference type="ARBA" id="ARBA00022729"/>
    </source>
</evidence>
<keyword evidence="1" id="KW-0732">Signal</keyword>
<reference evidence="5" key="2">
    <citation type="submission" date="2025-08" db="UniProtKB">
        <authorList>
            <consortium name="Ensembl"/>
        </authorList>
    </citation>
    <scope>IDENTIFICATION</scope>
</reference>
<dbReference type="Gene3D" id="3.10.250.10">
    <property type="entry name" value="SRCR-like domain"/>
    <property type="match status" value="8"/>
</dbReference>
<dbReference type="AlphaFoldDB" id="A0A8U8BS95"/>
<name>A0A8U8BS95_GEOPR</name>
<dbReference type="SMART" id="SM00202">
    <property type="entry name" value="SR"/>
    <property type="match status" value="8"/>
</dbReference>
<evidence type="ECO:0000313" key="5">
    <source>
        <dbReference type="Ensembl" id="ENSCPVP00000026485.1"/>
    </source>
</evidence>
<dbReference type="GO" id="GO:0016020">
    <property type="term" value="C:membrane"/>
    <property type="evidence" value="ECO:0007669"/>
    <property type="project" value="InterPro"/>
</dbReference>
<organism evidence="5 6">
    <name type="scientific">Geospiza parvula</name>
    <name type="common">Small tree-finch</name>
    <name type="synonym">Camarhynchus parvulus</name>
    <dbReference type="NCBI Taxonomy" id="87175"/>
    <lineage>
        <taxon>Eukaryota</taxon>
        <taxon>Metazoa</taxon>
        <taxon>Chordata</taxon>
        <taxon>Craniata</taxon>
        <taxon>Vertebrata</taxon>
        <taxon>Euteleostomi</taxon>
        <taxon>Archelosauria</taxon>
        <taxon>Archosauria</taxon>
        <taxon>Dinosauria</taxon>
        <taxon>Saurischia</taxon>
        <taxon>Theropoda</taxon>
        <taxon>Coelurosauria</taxon>
        <taxon>Aves</taxon>
        <taxon>Neognathae</taxon>
        <taxon>Neoaves</taxon>
        <taxon>Telluraves</taxon>
        <taxon>Australaves</taxon>
        <taxon>Passeriformes</taxon>
        <taxon>Thraupidae</taxon>
        <taxon>Camarhynchus</taxon>
    </lineage>
</organism>
<dbReference type="Pfam" id="PF00530">
    <property type="entry name" value="SRCR"/>
    <property type="match status" value="8"/>
</dbReference>
<dbReference type="PANTHER" id="PTHR45817">
    <property type="entry name" value="LYSYL OXIDASE-LIKE-RELATED"/>
    <property type="match status" value="1"/>
</dbReference>
<keyword evidence="2" id="KW-0677">Repeat</keyword>
<keyword evidence="3" id="KW-1015">Disulfide bond</keyword>
<proteinExistence type="predicted"/>
<dbReference type="InterPro" id="IPR036772">
    <property type="entry name" value="SRCR-like_dom_sf"/>
</dbReference>
<reference evidence="5" key="1">
    <citation type="submission" date="2020-02" db="EMBL/GenBank/DDBJ databases">
        <authorList>
            <person name="Enbody D E."/>
            <person name="Pettersson E M."/>
        </authorList>
    </citation>
    <scope>NUCLEOTIDE SEQUENCE [LARGE SCALE GENOMIC DNA]</scope>
</reference>
<keyword evidence="4" id="KW-0325">Glycoprotein</keyword>
<dbReference type="SUPFAM" id="SSF56487">
    <property type="entry name" value="SRCR-like"/>
    <property type="match status" value="8"/>
</dbReference>
<dbReference type="Ensembl" id="ENSCPVT00000028568.1">
    <property type="protein sequence ID" value="ENSCPVP00000026485.1"/>
    <property type="gene ID" value="ENSCPVG00000012385.2"/>
</dbReference>